<dbReference type="PANTHER" id="PTHR45631">
    <property type="entry name" value="OS07G0107800 PROTEIN-RELATED"/>
    <property type="match status" value="1"/>
</dbReference>
<keyword evidence="10" id="KW-0472">Membrane</keyword>
<comment type="similarity">
    <text evidence="2">In the N-terminal section; belongs to the leguminous lectin family.</text>
</comment>
<name>A0A498KHX2_MALDO</name>
<reference evidence="14 15" key="1">
    <citation type="submission" date="2018-10" db="EMBL/GenBank/DDBJ databases">
        <title>A high-quality apple genome assembly.</title>
        <authorList>
            <person name="Hu J."/>
        </authorList>
    </citation>
    <scope>NUCLEOTIDE SEQUENCE [LARGE SCALE GENOMIC DNA]</scope>
    <source>
        <strain evidence="15">cv. HFTH1</strain>
        <tissue evidence="14">Young leaf</tissue>
    </source>
</reference>
<dbReference type="FunFam" id="1.10.510.10:FF:000240">
    <property type="entry name" value="Lectin-domain containing receptor kinase A4.3"/>
    <property type="match status" value="1"/>
</dbReference>
<keyword evidence="4" id="KW-1003">Cell membrane</keyword>
<dbReference type="EMBL" id="RDQH01000328">
    <property type="protein sequence ID" value="RXI06014.1"/>
    <property type="molecule type" value="Genomic_DNA"/>
</dbReference>
<comment type="similarity">
    <text evidence="3">In the C-terminal section; belongs to the protein kinase superfamily. Ser/Thr protein kinase family.</text>
</comment>
<keyword evidence="7" id="KW-0547">Nucleotide-binding</keyword>
<organism evidence="14 15">
    <name type="scientific">Malus domestica</name>
    <name type="common">Apple</name>
    <name type="synonym">Pyrus malus</name>
    <dbReference type="NCBI Taxonomy" id="3750"/>
    <lineage>
        <taxon>Eukaryota</taxon>
        <taxon>Viridiplantae</taxon>
        <taxon>Streptophyta</taxon>
        <taxon>Embryophyta</taxon>
        <taxon>Tracheophyta</taxon>
        <taxon>Spermatophyta</taxon>
        <taxon>Magnoliopsida</taxon>
        <taxon>eudicotyledons</taxon>
        <taxon>Gunneridae</taxon>
        <taxon>Pentapetalae</taxon>
        <taxon>rosids</taxon>
        <taxon>fabids</taxon>
        <taxon>Rosales</taxon>
        <taxon>Rosaceae</taxon>
        <taxon>Amygdaloideae</taxon>
        <taxon>Maleae</taxon>
        <taxon>Malus</taxon>
    </lineage>
</organism>
<evidence type="ECO:0000259" key="13">
    <source>
        <dbReference type="PROSITE" id="PS50011"/>
    </source>
</evidence>
<protein>
    <recommendedName>
        <fullName evidence="13">Protein kinase domain-containing protein</fullName>
    </recommendedName>
</protein>
<dbReference type="PANTHER" id="PTHR45631:SF143">
    <property type="entry name" value="LEUCINE-RICH REPEAT PROTEIN KINASE"/>
    <property type="match status" value="1"/>
</dbReference>
<sequence length="225" mass="25543">MSSLLLQVELVMSIHHRNLASLTGYCDDTDNLALMYEYMPNGNLKEYLSDRSSHMTWEMKLRMALDIALGLHYLHKECNPHIVHRDVKTANILLSKNLDAKIVDFGMSMVFPNNNETHVASIVGTTGHLDPEYYNYERLNEKFDVYSFGVVLLEIITGQPAIIESDDLVHIVEWVNPEFQNGDLTTILDRRIRGEFDVNSVCKALETAMACTTSTSQPWVLCCAN</sequence>
<evidence type="ECO:0000256" key="9">
    <source>
        <dbReference type="ARBA" id="ARBA00022989"/>
    </source>
</evidence>
<dbReference type="STRING" id="3750.A0A498KHX2"/>
<evidence type="ECO:0000256" key="4">
    <source>
        <dbReference type="ARBA" id="ARBA00022475"/>
    </source>
</evidence>
<evidence type="ECO:0000256" key="6">
    <source>
        <dbReference type="ARBA" id="ARBA00022729"/>
    </source>
</evidence>
<dbReference type="AlphaFoldDB" id="A0A498KHX2"/>
<keyword evidence="15" id="KW-1185">Reference proteome</keyword>
<comment type="caution">
    <text evidence="14">The sequence shown here is derived from an EMBL/GenBank/DDBJ whole genome shotgun (WGS) entry which is preliminary data.</text>
</comment>
<dbReference type="InterPro" id="IPR000719">
    <property type="entry name" value="Prot_kinase_dom"/>
</dbReference>
<dbReference type="GO" id="GO:0005886">
    <property type="term" value="C:plasma membrane"/>
    <property type="evidence" value="ECO:0007669"/>
    <property type="project" value="UniProtKB-SubCell"/>
</dbReference>
<dbReference type="GO" id="GO:0005524">
    <property type="term" value="F:ATP binding"/>
    <property type="evidence" value="ECO:0007669"/>
    <property type="project" value="UniProtKB-KW"/>
</dbReference>
<dbReference type="InterPro" id="IPR011009">
    <property type="entry name" value="Kinase-like_dom_sf"/>
</dbReference>
<comment type="subcellular location">
    <subcellularLocation>
        <location evidence="1">Cell membrane</location>
        <topology evidence="1">Single-pass type I membrane protein</topology>
    </subcellularLocation>
</comment>
<dbReference type="GO" id="GO:0002229">
    <property type="term" value="P:defense response to oomycetes"/>
    <property type="evidence" value="ECO:0007669"/>
    <property type="project" value="UniProtKB-ARBA"/>
</dbReference>
<keyword evidence="5" id="KW-0812">Transmembrane</keyword>
<dbReference type="Pfam" id="PF07714">
    <property type="entry name" value="PK_Tyr_Ser-Thr"/>
    <property type="match status" value="1"/>
</dbReference>
<keyword evidence="8" id="KW-0067">ATP-binding</keyword>
<dbReference type="GO" id="GO:0004672">
    <property type="term" value="F:protein kinase activity"/>
    <property type="evidence" value="ECO:0007669"/>
    <property type="project" value="InterPro"/>
</dbReference>
<gene>
    <name evidence="14" type="ORF">DVH24_018056</name>
</gene>
<dbReference type="SMART" id="SM00220">
    <property type="entry name" value="S_TKc"/>
    <property type="match status" value="1"/>
</dbReference>
<evidence type="ECO:0000256" key="2">
    <source>
        <dbReference type="ARBA" id="ARBA00008536"/>
    </source>
</evidence>
<proteinExistence type="inferred from homology"/>
<dbReference type="Gene3D" id="1.10.510.10">
    <property type="entry name" value="Transferase(Phosphotransferase) domain 1"/>
    <property type="match status" value="1"/>
</dbReference>
<evidence type="ECO:0000313" key="15">
    <source>
        <dbReference type="Proteomes" id="UP000290289"/>
    </source>
</evidence>
<dbReference type="SUPFAM" id="SSF56112">
    <property type="entry name" value="Protein kinase-like (PK-like)"/>
    <property type="match status" value="1"/>
</dbReference>
<dbReference type="InterPro" id="IPR008271">
    <property type="entry name" value="Ser/Thr_kinase_AS"/>
</dbReference>
<evidence type="ECO:0000256" key="1">
    <source>
        <dbReference type="ARBA" id="ARBA00004251"/>
    </source>
</evidence>
<accession>A0A498KHX2</accession>
<evidence type="ECO:0000313" key="14">
    <source>
        <dbReference type="EMBL" id="RXI06014.1"/>
    </source>
</evidence>
<dbReference type="PROSITE" id="PS00108">
    <property type="entry name" value="PROTEIN_KINASE_ST"/>
    <property type="match status" value="1"/>
</dbReference>
<dbReference type="InterPro" id="IPR001245">
    <property type="entry name" value="Ser-Thr/Tyr_kinase_cat_dom"/>
</dbReference>
<keyword evidence="11" id="KW-0675">Receptor</keyword>
<dbReference type="PROSITE" id="PS50011">
    <property type="entry name" value="PROTEIN_KINASE_DOM"/>
    <property type="match status" value="1"/>
</dbReference>
<evidence type="ECO:0000256" key="11">
    <source>
        <dbReference type="ARBA" id="ARBA00023170"/>
    </source>
</evidence>
<evidence type="ECO:0000256" key="3">
    <source>
        <dbReference type="ARBA" id="ARBA00010217"/>
    </source>
</evidence>
<evidence type="ECO:0000256" key="12">
    <source>
        <dbReference type="ARBA" id="ARBA00023180"/>
    </source>
</evidence>
<evidence type="ECO:0000256" key="8">
    <source>
        <dbReference type="ARBA" id="ARBA00022840"/>
    </source>
</evidence>
<dbReference type="Gene3D" id="3.30.200.20">
    <property type="entry name" value="Phosphorylase Kinase, domain 1"/>
    <property type="match status" value="1"/>
</dbReference>
<evidence type="ECO:0000256" key="10">
    <source>
        <dbReference type="ARBA" id="ARBA00023136"/>
    </source>
</evidence>
<feature type="domain" description="Protein kinase" evidence="13">
    <location>
        <begin position="1"/>
        <end position="225"/>
    </location>
</feature>
<evidence type="ECO:0000256" key="7">
    <source>
        <dbReference type="ARBA" id="ARBA00022741"/>
    </source>
</evidence>
<keyword evidence="9" id="KW-1133">Transmembrane helix</keyword>
<evidence type="ECO:0000256" key="5">
    <source>
        <dbReference type="ARBA" id="ARBA00022692"/>
    </source>
</evidence>
<keyword evidence="6" id="KW-0732">Signal</keyword>
<dbReference type="Proteomes" id="UP000290289">
    <property type="component" value="Chromosome 2"/>
</dbReference>
<keyword evidence="12" id="KW-0325">Glycoprotein</keyword>